<organism evidence="3 4">
    <name type="scientific">Candidatus Mesenet longicola</name>
    <dbReference type="NCBI Taxonomy" id="1892558"/>
    <lineage>
        <taxon>Bacteria</taxon>
        <taxon>Pseudomonadati</taxon>
        <taxon>Pseudomonadota</taxon>
        <taxon>Alphaproteobacteria</taxon>
        <taxon>Rickettsiales</taxon>
        <taxon>Anaplasmataceae</taxon>
        <taxon>Candidatus Mesenet</taxon>
    </lineage>
</organism>
<dbReference type="InterPro" id="IPR002566">
    <property type="entry name" value="Msp4_OMP-like"/>
</dbReference>
<dbReference type="InterPro" id="IPR011250">
    <property type="entry name" value="OMP/PagP_B-barrel"/>
</dbReference>
<protein>
    <recommendedName>
        <fullName evidence="2">Msp4/OMP-like domain-containing protein</fullName>
    </recommendedName>
</protein>
<evidence type="ECO:0000256" key="1">
    <source>
        <dbReference type="SAM" id="SignalP"/>
    </source>
</evidence>
<keyword evidence="1" id="KW-0732">Signal</keyword>
<dbReference type="EMBL" id="BNGU01000021">
    <property type="protein sequence ID" value="GHM59614.1"/>
    <property type="molecule type" value="Genomic_DNA"/>
</dbReference>
<comment type="caution">
    <text evidence="3">The sequence shown here is derived from an EMBL/GenBank/DDBJ whole genome shotgun (WGS) entry which is preliminary data.</text>
</comment>
<keyword evidence="4" id="KW-1185">Reference proteome</keyword>
<dbReference type="Pfam" id="PF01617">
    <property type="entry name" value="Surface_Ag_2"/>
    <property type="match status" value="1"/>
</dbReference>
<accession>A0A8J3MM61</accession>
<name>A0A8J3MM61_9RICK</name>
<dbReference type="AlphaFoldDB" id="A0A8J3MM61"/>
<sequence length="339" mass="37466">MLYRNIFILTILFFCSSAHCTELKNFYVQGGYFGAFGNAMGDFSGKEEAGNVTEKVMSFNSDEEFVESYEPKYTPGLAGGGAIGYQLNALQLPLMLSRLLPSRIEIEGLYSQLNLDDEEYGDKEKAGYIELVRSGQAAAGTNCDSQWKTSTSSSCALRSTTQQVIQWPTIWIKKYQQGFNAVNHTSLNFTGAKAAFKIKDEGFNNQSMLMNVYYDLNINPYLAPYVGGGLGLTKVKFLGKSHYAPAYQLKLGAQYTLTEKAQIFAGLRYFGIFNDEFASVLSTTKIPAGDAGILSNVIINGAFYNNYNYNNTARIASTTATITHRFGVYGLEVGMVYNF</sequence>
<evidence type="ECO:0000259" key="2">
    <source>
        <dbReference type="Pfam" id="PF01617"/>
    </source>
</evidence>
<dbReference type="SUPFAM" id="SSF56925">
    <property type="entry name" value="OMPA-like"/>
    <property type="match status" value="1"/>
</dbReference>
<proteinExistence type="predicted"/>
<reference evidence="3 4" key="1">
    <citation type="journal article" date="2021" name="Microb. Ecol.">
        <title>Candidatus Mesenet longicola: Novel Endosymbionts of Brontispa longissima that Induce Cytoplasmic Incompatibility.</title>
        <authorList>
            <person name="Takano S."/>
            <person name="Gotoh Y."/>
            <person name="Hayashi T."/>
        </authorList>
    </citation>
    <scope>NUCLEOTIDE SEQUENCE [LARGE SCALE GENOMIC DNA]</scope>
    <source>
        <strain evidence="3">L5</strain>
    </source>
</reference>
<dbReference type="Gene3D" id="2.40.160.20">
    <property type="match status" value="1"/>
</dbReference>
<feature type="signal peptide" evidence="1">
    <location>
        <begin position="1"/>
        <end position="20"/>
    </location>
</feature>
<gene>
    <name evidence="3" type="ORF">sL5_06070</name>
</gene>
<feature type="chain" id="PRO_5035260902" description="Msp4/OMP-like domain-containing protein" evidence="1">
    <location>
        <begin position="21"/>
        <end position="339"/>
    </location>
</feature>
<dbReference type="Proteomes" id="UP000637906">
    <property type="component" value="Unassembled WGS sequence"/>
</dbReference>
<feature type="domain" description="Msp4/OMP-like" evidence="2">
    <location>
        <begin position="24"/>
        <end position="285"/>
    </location>
</feature>
<evidence type="ECO:0000313" key="4">
    <source>
        <dbReference type="Proteomes" id="UP000637906"/>
    </source>
</evidence>
<evidence type="ECO:0000313" key="3">
    <source>
        <dbReference type="EMBL" id="GHM59614.1"/>
    </source>
</evidence>